<keyword evidence="3" id="KW-1185">Reference proteome</keyword>
<evidence type="ECO:0000313" key="3">
    <source>
        <dbReference type="Proteomes" id="UP000799439"/>
    </source>
</evidence>
<comment type="caution">
    <text evidence="2">The sequence shown here is derived from an EMBL/GenBank/DDBJ whole genome shotgun (WGS) entry which is preliminary data.</text>
</comment>
<dbReference type="Gene3D" id="1.10.357.40">
    <property type="entry name" value="YbiA-like"/>
    <property type="match status" value="1"/>
</dbReference>
<dbReference type="InterPro" id="IPR037238">
    <property type="entry name" value="YbiA-like_sf"/>
</dbReference>
<dbReference type="OrthoDB" id="206452at2759"/>
<dbReference type="NCBIfam" id="TIGR02464">
    <property type="entry name" value="ribofla_fusion"/>
    <property type="match status" value="1"/>
</dbReference>
<dbReference type="EMBL" id="ML996084">
    <property type="protein sequence ID" value="KAF2153720.1"/>
    <property type="molecule type" value="Genomic_DNA"/>
</dbReference>
<reference evidence="2" key="1">
    <citation type="journal article" date="2020" name="Stud. Mycol.">
        <title>101 Dothideomycetes genomes: a test case for predicting lifestyles and emergence of pathogens.</title>
        <authorList>
            <person name="Haridas S."/>
            <person name="Albert R."/>
            <person name="Binder M."/>
            <person name="Bloem J."/>
            <person name="Labutti K."/>
            <person name="Salamov A."/>
            <person name="Andreopoulos B."/>
            <person name="Baker S."/>
            <person name="Barry K."/>
            <person name="Bills G."/>
            <person name="Bluhm B."/>
            <person name="Cannon C."/>
            <person name="Castanera R."/>
            <person name="Culley D."/>
            <person name="Daum C."/>
            <person name="Ezra D."/>
            <person name="Gonzalez J."/>
            <person name="Henrissat B."/>
            <person name="Kuo A."/>
            <person name="Liang C."/>
            <person name="Lipzen A."/>
            <person name="Lutzoni F."/>
            <person name="Magnuson J."/>
            <person name="Mondo S."/>
            <person name="Nolan M."/>
            <person name="Ohm R."/>
            <person name="Pangilinan J."/>
            <person name="Park H.-J."/>
            <person name="Ramirez L."/>
            <person name="Alfaro M."/>
            <person name="Sun H."/>
            <person name="Tritt A."/>
            <person name="Yoshinaga Y."/>
            <person name="Zwiers L.-H."/>
            <person name="Turgeon B."/>
            <person name="Goodwin S."/>
            <person name="Spatafora J."/>
            <person name="Crous P."/>
            <person name="Grigoriev I."/>
        </authorList>
    </citation>
    <scope>NUCLEOTIDE SEQUENCE</scope>
    <source>
        <strain evidence="2">CBS 260.36</strain>
    </source>
</reference>
<dbReference type="Proteomes" id="UP000799439">
    <property type="component" value="Unassembled WGS sequence"/>
</dbReference>
<dbReference type="SUPFAM" id="SSF143990">
    <property type="entry name" value="YbiA-like"/>
    <property type="match status" value="1"/>
</dbReference>
<dbReference type="InterPro" id="IPR012816">
    <property type="entry name" value="NADAR"/>
</dbReference>
<dbReference type="AlphaFoldDB" id="A0A9P4MGK5"/>
<evidence type="ECO:0000259" key="1">
    <source>
        <dbReference type="Pfam" id="PF08719"/>
    </source>
</evidence>
<evidence type="ECO:0000313" key="2">
    <source>
        <dbReference type="EMBL" id="KAF2153720.1"/>
    </source>
</evidence>
<feature type="domain" description="NADAR" evidence="1">
    <location>
        <begin position="7"/>
        <end position="162"/>
    </location>
</feature>
<name>A0A9P4MGK5_9PEZI</name>
<dbReference type="Pfam" id="PF08719">
    <property type="entry name" value="NADAR"/>
    <property type="match status" value="1"/>
</dbReference>
<protein>
    <submittedName>
        <fullName evidence="2">DUF1768-domain-containing protein</fullName>
    </submittedName>
</protein>
<gene>
    <name evidence="2" type="ORF">K461DRAFT_292436</name>
</gene>
<proteinExistence type="predicted"/>
<accession>A0A9P4MGK5</accession>
<organism evidence="2 3">
    <name type="scientific">Myriangium duriaei CBS 260.36</name>
    <dbReference type="NCBI Taxonomy" id="1168546"/>
    <lineage>
        <taxon>Eukaryota</taxon>
        <taxon>Fungi</taxon>
        <taxon>Dikarya</taxon>
        <taxon>Ascomycota</taxon>
        <taxon>Pezizomycotina</taxon>
        <taxon>Dothideomycetes</taxon>
        <taxon>Dothideomycetidae</taxon>
        <taxon>Myriangiales</taxon>
        <taxon>Myriangiaceae</taxon>
        <taxon>Myriangium</taxon>
    </lineage>
</organism>
<dbReference type="CDD" id="cd15457">
    <property type="entry name" value="NADAR"/>
    <property type="match status" value="1"/>
</dbReference>
<sequence length="171" mass="19783">MIPNPVYFWREFEVPYGFLSQWFACPFTVDGTTYATTEMWMMVQKARIFGDSEAEQQMLATDDPETQRDLGRKVKGYDGKIWDQHKSRVVEDGNYHKFTKTRHDALMKVKLLATGDRELVEASPTDRIWGVGFAVDEAGQNRDKWGLNLLGKAIMMVRDRLREEDGTRKPA</sequence>